<evidence type="ECO:0000313" key="3">
    <source>
        <dbReference type="Proteomes" id="UP000054097"/>
    </source>
</evidence>
<evidence type="ECO:0000313" key="2">
    <source>
        <dbReference type="EMBL" id="KIM19831.1"/>
    </source>
</evidence>
<accession>A0A0C3AKK4</accession>
<feature type="compositionally biased region" description="Basic and acidic residues" evidence="1">
    <location>
        <begin position="45"/>
        <end position="62"/>
    </location>
</feature>
<gene>
    <name evidence="2" type="ORF">M408DRAFT_82983</name>
</gene>
<dbReference type="Pfam" id="PF18759">
    <property type="entry name" value="Plavaka"/>
    <property type="match status" value="1"/>
</dbReference>
<dbReference type="OrthoDB" id="3232438at2759"/>
<dbReference type="AlphaFoldDB" id="A0A0C3AKK4"/>
<feature type="region of interest" description="Disordered" evidence="1">
    <location>
        <begin position="1"/>
        <end position="62"/>
    </location>
</feature>
<name>A0A0C3AKK4_SERVB</name>
<evidence type="ECO:0000256" key="1">
    <source>
        <dbReference type="SAM" id="MobiDB-lite"/>
    </source>
</evidence>
<proteinExistence type="predicted"/>
<keyword evidence="3" id="KW-1185">Reference proteome</keyword>
<dbReference type="Proteomes" id="UP000054097">
    <property type="component" value="Unassembled WGS sequence"/>
</dbReference>
<reference evidence="3" key="2">
    <citation type="submission" date="2015-01" db="EMBL/GenBank/DDBJ databases">
        <title>Evolutionary Origins and Diversification of the Mycorrhizal Mutualists.</title>
        <authorList>
            <consortium name="DOE Joint Genome Institute"/>
            <consortium name="Mycorrhizal Genomics Consortium"/>
            <person name="Kohler A."/>
            <person name="Kuo A."/>
            <person name="Nagy L.G."/>
            <person name="Floudas D."/>
            <person name="Copeland A."/>
            <person name="Barry K.W."/>
            <person name="Cichocki N."/>
            <person name="Veneault-Fourrey C."/>
            <person name="LaButti K."/>
            <person name="Lindquist E.A."/>
            <person name="Lipzen A."/>
            <person name="Lundell T."/>
            <person name="Morin E."/>
            <person name="Murat C."/>
            <person name="Riley R."/>
            <person name="Ohm R."/>
            <person name="Sun H."/>
            <person name="Tunlid A."/>
            <person name="Henrissat B."/>
            <person name="Grigoriev I.V."/>
            <person name="Hibbett D.S."/>
            <person name="Martin F."/>
        </authorList>
    </citation>
    <scope>NUCLEOTIDE SEQUENCE [LARGE SCALE GENOMIC DNA]</scope>
    <source>
        <strain evidence="3">MAFF 305830</strain>
    </source>
</reference>
<dbReference type="InterPro" id="IPR041078">
    <property type="entry name" value="Plavaka"/>
</dbReference>
<dbReference type="EMBL" id="KN824532">
    <property type="protein sequence ID" value="KIM19831.1"/>
    <property type="molecule type" value="Genomic_DNA"/>
</dbReference>
<organism evidence="2 3">
    <name type="scientific">Serendipita vermifera MAFF 305830</name>
    <dbReference type="NCBI Taxonomy" id="933852"/>
    <lineage>
        <taxon>Eukaryota</taxon>
        <taxon>Fungi</taxon>
        <taxon>Dikarya</taxon>
        <taxon>Basidiomycota</taxon>
        <taxon>Agaricomycotina</taxon>
        <taxon>Agaricomycetes</taxon>
        <taxon>Sebacinales</taxon>
        <taxon>Serendipitaceae</taxon>
        <taxon>Serendipita</taxon>
    </lineage>
</organism>
<dbReference type="HOGENOM" id="CLU_006344_10_2_1"/>
<dbReference type="STRING" id="933852.A0A0C3AKK4"/>
<reference evidence="2 3" key="1">
    <citation type="submission" date="2014-04" db="EMBL/GenBank/DDBJ databases">
        <authorList>
            <consortium name="DOE Joint Genome Institute"/>
            <person name="Kuo A."/>
            <person name="Zuccaro A."/>
            <person name="Kohler A."/>
            <person name="Nagy L.G."/>
            <person name="Floudas D."/>
            <person name="Copeland A."/>
            <person name="Barry K.W."/>
            <person name="Cichocki N."/>
            <person name="Veneault-Fourrey C."/>
            <person name="LaButti K."/>
            <person name="Lindquist E.A."/>
            <person name="Lipzen A."/>
            <person name="Lundell T."/>
            <person name="Morin E."/>
            <person name="Murat C."/>
            <person name="Sun H."/>
            <person name="Tunlid A."/>
            <person name="Henrissat B."/>
            <person name="Grigoriev I.V."/>
            <person name="Hibbett D.S."/>
            <person name="Martin F."/>
            <person name="Nordberg H.P."/>
            <person name="Cantor M.N."/>
            <person name="Hua S.X."/>
        </authorList>
    </citation>
    <scope>NUCLEOTIDE SEQUENCE [LARGE SCALE GENOMIC DNA]</scope>
    <source>
        <strain evidence="2 3">MAFF 305830</strain>
    </source>
</reference>
<sequence length="887" mass="101830">MDWVHDPPDDAPGSPLRLFPDTVNPAPRNDEPEVPQGPPPDDEAENPKGFEEKYPIDQEAGKIHATSKSYFESVREDQLRKGDGNVHFPFSGKIEWGLASWMHSSGMPLSKLDEFLKLDYVTNRPPSFRTGASLHRLMEQLPSGGAEWMCTDIKPDYGSTFEPVTMFYRDPLAVIQALLKRPPLHEYTEWAPRRLWSDATKTQRYYTDMSTGDWWWTTQASLPIGSTLLPVMLGSDKTHLTAFGGDKSAWPLYISLGNIKGRPRNSPTNRAWTLLAYLPIVKFSASNDKERKKTNTTHVNRFFHQCLRFILKPMVAAGTEGITMADSQGNQRLCFPRLAAYLADYPEQVLINVAASNVSPITTAGNKDLGSRQPLPPRTYQEIMQRIEEASLKADPNNVKTYHQAAKALGLNGVHIPFWKDLPGYAPELCLAPDILHGGIRFWRDHILSWALWLVDADELDRRLVSIQPVVGFKRFPSGIRHLSQWTGREDRELMRMLVALIAESRKVAQDPRAMRALRAIHNFLYAIQYQRHSPETLQYMANALDQFHANKQVFIDLGARRGKKNVIKHFNIPKLAGLHAYQRHIPQMGSSAQFSKEIIEHSHQPMAKDAYKHTNHKEFVEQMVRYLSRSSKIADFNDFLEWEIIWSKRQQILAQISSYSPGYQRLAVDQLEGDKRTEDEIVIPSRREGYGVFLNKKPHTQRESFQKVLVRYRLDDLVETWTKLRIRLPTVHNMNSDSLIRTIEALPPSASTSLPHGHSHPSYFIFILTKLGHQIAQVRLIFRLKFATNHQHPLHMKALAYVQWFSKTRRTPEPDISMYRVDRRLRPDGGPEGDVIPVEAIARFVQLIPRFGRNASLELRAWNSMDRCRSYWVNSFADKESFLAIW</sequence>
<protein>
    <submittedName>
        <fullName evidence="2">Uncharacterized protein</fullName>
    </submittedName>
</protein>